<evidence type="ECO:0000256" key="4">
    <source>
        <dbReference type="ARBA" id="ARBA00022723"/>
    </source>
</evidence>
<dbReference type="AlphaFoldDB" id="A0A843UVL1"/>
<dbReference type="GO" id="GO:0016121">
    <property type="term" value="P:carotene catabolic process"/>
    <property type="evidence" value="ECO:0007669"/>
    <property type="project" value="TreeGrafter"/>
</dbReference>
<feature type="domain" description="ABC transmembrane type-1" evidence="10">
    <location>
        <begin position="1"/>
        <end position="65"/>
    </location>
</feature>
<gene>
    <name evidence="11" type="ORF">Taro_019163</name>
</gene>
<comment type="similarity">
    <text evidence="2">Belongs to the carotenoid oxygenase family.</text>
</comment>
<keyword evidence="12" id="KW-1185">Reference proteome</keyword>
<keyword evidence="7" id="KW-0408">Iron</keyword>
<dbReference type="InterPro" id="IPR011527">
    <property type="entry name" value="ABC1_TM_dom"/>
</dbReference>
<keyword evidence="3" id="KW-0812">Transmembrane</keyword>
<dbReference type="PANTHER" id="PTHR10543:SF46">
    <property type="entry name" value="CAROTENOID CLEAVAGE DIOXYGENASE 4, CHLOROPLASTIC-RELATED"/>
    <property type="match status" value="1"/>
</dbReference>
<dbReference type="GO" id="GO:0046872">
    <property type="term" value="F:metal ion binding"/>
    <property type="evidence" value="ECO:0007669"/>
    <property type="project" value="UniProtKB-KW"/>
</dbReference>
<evidence type="ECO:0000313" key="12">
    <source>
        <dbReference type="Proteomes" id="UP000652761"/>
    </source>
</evidence>
<organism evidence="11 12">
    <name type="scientific">Colocasia esculenta</name>
    <name type="common">Wild taro</name>
    <name type="synonym">Arum esculentum</name>
    <dbReference type="NCBI Taxonomy" id="4460"/>
    <lineage>
        <taxon>Eukaryota</taxon>
        <taxon>Viridiplantae</taxon>
        <taxon>Streptophyta</taxon>
        <taxon>Embryophyta</taxon>
        <taxon>Tracheophyta</taxon>
        <taxon>Spermatophyta</taxon>
        <taxon>Magnoliopsida</taxon>
        <taxon>Liliopsida</taxon>
        <taxon>Araceae</taxon>
        <taxon>Aroideae</taxon>
        <taxon>Colocasieae</taxon>
        <taxon>Colocasia</taxon>
    </lineage>
</organism>
<dbReference type="Proteomes" id="UP000652761">
    <property type="component" value="Unassembled WGS sequence"/>
</dbReference>
<dbReference type="GO" id="GO:0016020">
    <property type="term" value="C:membrane"/>
    <property type="evidence" value="ECO:0007669"/>
    <property type="project" value="InterPro"/>
</dbReference>
<keyword evidence="5" id="KW-0223">Dioxygenase</keyword>
<feature type="compositionally biased region" description="Polar residues" evidence="9">
    <location>
        <begin position="258"/>
        <end position="268"/>
    </location>
</feature>
<comment type="caution">
    <text evidence="11">The sequence shown here is derived from an EMBL/GenBank/DDBJ whole genome shotgun (WGS) entry which is preliminary data.</text>
</comment>
<evidence type="ECO:0000256" key="1">
    <source>
        <dbReference type="ARBA" id="ARBA00001954"/>
    </source>
</evidence>
<dbReference type="Gene3D" id="1.20.1560.10">
    <property type="entry name" value="ABC transporter type 1, transmembrane domain"/>
    <property type="match status" value="1"/>
</dbReference>
<comment type="cofactor">
    <cofactor evidence="1">
        <name>Fe(2+)</name>
        <dbReference type="ChEBI" id="CHEBI:29033"/>
    </cofactor>
</comment>
<evidence type="ECO:0000256" key="8">
    <source>
        <dbReference type="ARBA" id="ARBA00023136"/>
    </source>
</evidence>
<evidence type="ECO:0000256" key="3">
    <source>
        <dbReference type="ARBA" id="ARBA00022692"/>
    </source>
</evidence>
<dbReference type="OrthoDB" id="1069523at2759"/>
<dbReference type="GO" id="GO:0140359">
    <property type="term" value="F:ABC-type transporter activity"/>
    <property type="evidence" value="ECO:0007669"/>
    <property type="project" value="InterPro"/>
</dbReference>
<keyword evidence="6" id="KW-1133">Transmembrane helix</keyword>
<evidence type="ECO:0000256" key="9">
    <source>
        <dbReference type="SAM" id="MobiDB-lite"/>
    </source>
</evidence>
<dbReference type="Pfam" id="PF00664">
    <property type="entry name" value="ABC_membrane"/>
    <property type="match status" value="1"/>
</dbReference>
<feature type="region of interest" description="Disordered" evidence="9">
    <location>
        <begin position="247"/>
        <end position="268"/>
    </location>
</feature>
<proteinExistence type="inferred from homology"/>
<dbReference type="PROSITE" id="PS50929">
    <property type="entry name" value="ABC_TM1F"/>
    <property type="match status" value="1"/>
</dbReference>
<evidence type="ECO:0000256" key="6">
    <source>
        <dbReference type="ARBA" id="ARBA00022989"/>
    </source>
</evidence>
<evidence type="ECO:0000313" key="11">
    <source>
        <dbReference type="EMBL" id="MQL86616.1"/>
    </source>
</evidence>
<reference evidence="11" key="1">
    <citation type="submission" date="2017-07" db="EMBL/GenBank/DDBJ databases">
        <title>Taro Niue Genome Assembly and Annotation.</title>
        <authorList>
            <person name="Atibalentja N."/>
            <person name="Keating K."/>
            <person name="Fields C.J."/>
        </authorList>
    </citation>
    <scope>NUCLEOTIDE SEQUENCE</scope>
    <source>
        <strain evidence="11">Niue_2</strain>
        <tissue evidence="11">Leaf</tissue>
    </source>
</reference>
<dbReference type="GO" id="GO:0009570">
    <property type="term" value="C:chloroplast stroma"/>
    <property type="evidence" value="ECO:0007669"/>
    <property type="project" value="TreeGrafter"/>
</dbReference>
<keyword evidence="5" id="KW-0560">Oxidoreductase</keyword>
<dbReference type="GO" id="GO:0010436">
    <property type="term" value="F:carotenoid dioxygenase activity"/>
    <property type="evidence" value="ECO:0007669"/>
    <property type="project" value="TreeGrafter"/>
</dbReference>
<sequence>MAFIFLFCGGAKISYWMHTGERQVNALQRRYLETVLRQNVGFFDTDVRTGDVVFSVSTNTLLIQDEGTRGLQHRPTRQAAPPPPIPSIPVALCNALEAIIDNFIDPAAHRPSVDPRHILVDNFAPVGKLPLTPCPIVGGRIPRALTGGAYLRNGPNSQHLPWGPHHLFDGDGMLHALLLSPSSFDDDGVAPATFCSWYVHTYKYLLEHDAGTPVMPNVFAGFHGIGGLARLLQEPLLRRLRKTGTEPVMARHSHAPQCCSTSTAGHSA</sequence>
<keyword evidence="8" id="KW-0472">Membrane</keyword>
<dbReference type="PANTHER" id="PTHR10543">
    <property type="entry name" value="BETA-CAROTENE DIOXYGENASE"/>
    <property type="match status" value="1"/>
</dbReference>
<dbReference type="Pfam" id="PF03055">
    <property type="entry name" value="RPE65"/>
    <property type="match status" value="1"/>
</dbReference>
<evidence type="ECO:0000256" key="2">
    <source>
        <dbReference type="ARBA" id="ARBA00006787"/>
    </source>
</evidence>
<dbReference type="SUPFAM" id="SSF90123">
    <property type="entry name" value="ABC transporter transmembrane region"/>
    <property type="match status" value="1"/>
</dbReference>
<name>A0A843UVL1_COLES</name>
<accession>A0A843UVL1</accession>
<dbReference type="EMBL" id="NMUH01000915">
    <property type="protein sequence ID" value="MQL86616.1"/>
    <property type="molecule type" value="Genomic_DNA"/>
</dbReference>
<dbReference type="InterPro" id="IPR004294">
    <property type="entry name" value="Carotenoid_Oase"/>
</dbReference>
<dbReference type="InterPro" id="IPR036640">
    <property type="entry name" value="ABC1_TM_sf"/>
</dbReference>
<evidence type="ECO:0000256" key="5">
    <source>
        <dbReference type="ARBA" id="ARBA00022964"/>
    </source>
</evidence>
<evidence type="ECO:0000256" key="7">
    <source>
        <dbReference type="ARBA" id="ARBA00023004"/>
    </source>
</evidence>
<keyword evidence="4" id="KW-0479">Metal-binding</keyword>
<dbReference type="GO" id="GO:0005524">
    <property type="term" value="F:ATP binding"/>
    <property type="evidence" value="ECO:0007669"/>
    <property type="project" value="InterPro"/>
</dbReference>
<evidence type="ECO:0000259" key="10">
    <source>
        <dbReference type="PROSITE" id="PS50929"/>
    </source>
</evidence>
<protein>
    <recommendedName>
        <fullName evidence="10">ABC transmembrane type-1 domain-containing protein</fullName>
    </recommendedName>
</protein>